<sequence>MSTKVKKMMFILSKATIENVYAAFIMANGARMEGIESEIFFTFFGLEAIQKKKLEHLHVATVGNPAMHIPTMLGGLPGVEALATRMMKSEMEKLDIPPVSEFLEILSDSGCRLWACKLAVDMFHLKEEDLIDEIEGVLTIGDFYGRADQDGTQLLFI</sequence>
<name>A0A967ATC5_9FLAO</name>
<dbReference type="InterPro" id="IPR027396">
    <property type="entry name" value="DsrEFH-like"/>
</dbReference>
<evidence type="ECO:0000313" key="1">
    <source>
        <dbReference type="EMBL" id="NHF59649.1"/>
    </source>
</evidence>
<reference evidence="1" key="1">
    <citation type="submission" date="2019-07" db="EMBL/GenBank/DDBJ databases">
        <authorList>
            <person name="De-Chao Zhang Q."/>
        </authorList>
    </citation>
    <scope>NUCLEOTIDE SEQUENCE</scope>
    <source>
        <strain evidence="1">TP-CH-4</strain>
    </source>
</reference>
<comment type="caution">
    <text evidence="1">The sequence shown here is derived from an EMBL/GenBank/DDBJ whole genome shotgun (WGS) entry which is preliminary data.</text>
</comment>
<dbReference type="SUPFAM" id="SSF75169">
    <property type="entry name" value="DsrEFH-like"/>
    <property type="match status" value="1"/>
</dbReference>
<dbReference type="EMBL" id="VIKU02000002">
    <property type="protein sequence ID" value="NHF59649.1"/>
    <property type="molecule type" value="Genomic_DNA"/>
</dbReference>
<evidence type="ECO:0008006" key="3">
    <source>
        <dbReference type="Google" id="ProtNLM"/>
    </source>
</evidence>
<dbReference type="PANTHER" id="PTHR34655">
    <property type="entry name" value="CONSERVED WITHIN P. AEROPHILUM"/>
    <property type="match status" value="1"/>
</dbReference>
<dbReference type="Pfam" id="PF13686">
    <property type="entry name" value="DrsE_2"/>
    <property type="match status" value="1"/>
</dbReference>
<accession>A0A967ATC5</accession>
<dbReference type="InterPro" id="IPR032836">
    <property type="entry name" value="DsrE2-like"/>
</dbReference>
<organism evidence="1 2">
    <name type="scientific">Pelagihabitans pacificus</name>
    <dbReference type="NCBI Taxonomy" id="2696054"/>
    <lineage>
        <taxon>Bacteria</taxon>
        <taxon>Pseudomonadati</taxon>
        <taxon>Bacteroidota</taxon>
        <taxon>Flavobacteriia</taxon>
        <taxon>Flavobacteriales</taxon>
        <taxon>Flavobacteriaceae</taxon>
        <taxon>Pelagihabitans</taxon>
    </lineage>
</organism>
<evidence type="ECO:0000313" key="2">
    <source>
        <dbReference type="Proteomes" id="UP000707206"/>
    </source>
</evidence>
<dbReference type="Gene3D" id="3.40.1260.10">
    <property type="entry name" value="DsrEFH-like"/>
    <property type="match status" value="1"/>
</dbReference>
<gene>
    <name evidence="1" type="ORF">FK220_009875</name>
</gene>
<protein>
    <recommendedName>
        <fullName evidence="3">Peroxiredoxin family protein</fullName>
    </recommendedName>
</protein>
<dbReference type="AlphaFoldDB" id="A0A967ATC5"/>
<reference evidence="1" key="2">
    <citation type="submission" date="2020-03" db="EMBL/GenBank/DDBJ databases">
        <title>Flavobacteriaceae bacterium strain TP-CH-4, a member of the family Flavobacteriaceae isolated from a deep-sea seamount.</title>
        <authorList>
            <person name="Zhang D.-C."/>
        </authorList>
    </citation>
    <scope>NUCLEOTIDE SEQUENCE</scope>
    <source>
        <strain evidence="1">TP-CH-4</strain>
    </source>
</reference>
<keyword evidence="2" id="KW-1185">Reference proteome</keyword>
<proteinExistence type="predicted"/>
<dbReference type="PANTHER" id="PTHR34655:SF2">
    <property type="entry name" value="PEROXIREDOXIN FAMILY PROTEIN"/>
    <property type="match status" value="1"/>
</dbReference>
<dbReference type="Proteomes" id="UP000707206">
    <property type="component" value="Unassembled WGS sequence"/>
</dbReference>
<dbReference type="RefSeq" id="WP_152574140.1">
    <property type="nucleotide sequence ID" value="NZ_VIKU02000002.1"/>
</dbReference>